<feature type="compositionally biased region" description="Basic residues" evidence="1">
    <location>
        <begin position="804"/>
        <end position="813"/>
    </location>
</feature>
<feature type="compositionally biased region" description="Basic and acidic residues" evidence="1">
    <location>
        <begin position="947"/>
        <end position="965"/>
    </location>
</feature>
<evidence type="ECO:0000313" key="2">
    <source>
        <dbReference type="EMBL" id="KAL0255984.1"/>
    </source>
</evidence>
<accession>A0ABR3C922</accession>
<dbReference type="EMBL" id="ATAM02000001">
    <property type="protein sequence ID" value="KAL0255984.1"/>
    <property type="molecule type" value="Genomic_DNA"/>
</dbReference>
<feature type="compositionally biased region" description="Low complexity" evidence="1">
    <location>
        <begin position="1053"/>
        <end position="1064"/>
    </location>
</feature>
<reference evidence="2" key="1">
    <citation type="submission" date="2015-01" db="EMBL/GenBank/DDBJ databases">
        <authorList>
            <consortium name="The Broad Institute Genomics Platform"/>
            <person name="Cuomo C."/>
            <person name="Litvintseva A."/>
            <person name="Chen Y."/>
            <person name="Heitman J."/>
            <person name="Sun S."/>
            <person name="Springer D."/>
            <person name="Dromer F."/>
            <person name="Young S."/>
            <person name="Zeng Q."/>
            <person name="Gargeya S."/>
            <person name="Abouelleil A."/>
            <person name="Alvarado L."/>
            <person name="Chapman S.B."/>
            <person name="Gainer-Dewar J."/>
            <person name="Goldberg J."/>
            <person name="Griggs A."/>
            <person name="Gujja S."/>
            <person name="Hansen M."/>
            <person name="Howarth C."/>
            <person name="Imamovic A."/>
            <person name="Larimer J."/>
            <person name="Murphy C."/>
            <person name="Naylor J."/>
            <person name="Pearson M."/>
            <person name="Priest M."/>
            <person name="Roberts A."/>
            <person name="Saif S."/>
            <person name="Shea T."/>
            <person name="Sykes S."/>
            <person name="Wortman J."/>
            <person name="Nusbaum C."/>
            <person name="Birren B."/>
        </authorList>
    </citation>
    <scope>NUCLEOTIDE SEQUENCE</scope>
    <source>
        <strain evidence="2">IND107</strain>
    </source>
</reference>
<feature type="compositionally biased region" description="Polar residues" evidence="1">
    <location>
        <begin position="444"/>
        <end position="462"/>
    </location>
</feature>
<feature type="region of interest" description="Disordered" evidence="1">
    <location>
        <begin position="412"/>
        <end position="468"/>
    </location>
</feature>
<dbReference type="GeneID" id="91987653"/>
<feature type="compositionally biased region" description="Basic and acidic residues" evidence="1">
    <location>
        <begin position="520"/>
        <end position="531"/>
    </location>
</feature>
<sequence>MAAIHSSAEAAREGINEVQVQISKDKSRGWQKRAQKWAKGRKLLEKLLDDSTLGSEASLLTAWVEDEFETATSCTDISLTIALLVHLVKHVYETFIEPSSFSIKGSRTLKMTCENQTDQLGVLHFAGTIIVSLTELLLTHEMLNHHHVAFHVDLFIRLMEACIEGKIVHAQAHMNLGELLFSIVSNMENSECCTSEDSALGFANTGKLIWKSQSSSITLCLLSILQSLLPAHAAAKDSPRTLACRKVVMNQGWSKDIIKESFSAIGKMDRKLYPDHLMKCINIFAQDRTILRPKAFQLTSLTIDDENQITSCKSKKDLKDGHLALYVDRYCCRFTLYGNDGHESPRIFGHTEVEDFTRLDTKDGESTGFKFQTPSFDDHMSVVKFDIKTDEASDLETMLESVKDQIPQAFKREAEKQASATTAGQLDPPAPAAKAEDKRKARFSSLSRSISPRINTNETSGLQPGPKAYATEFARPYKVRVPVDAVDEEDSMPTRQGVVKESEGDEMTQKAGKGGKMGKIKVEKPEWKTVESDADADWDEGGVSLIGKMSTPMTRSTKIYGSRGSRSSSSRRPMQSRLSPLAMESSDSELDVKPLSPPISNRRTSLFQNRSKKKDIDKRNKATPTIRASALKSRTKSLASSIAEGRAATPVSRGGTPVIGGTKEEPFGATGGNVGGDGKVAMGKSGRVKKDKIAEKALAFSSITALIPEPSPTSRRALTKKPFSQQTFDEDREQPPEAEPWTKVGRKTLQSQTQSKLKDQEPSIPPAKESQSDNEPLKKRAITRRDLDCDLMAEGEAEKPQNKLAKKTTRKSTIKVTTSLQEKRVRAVPIRGPGPTLRPEEYHSQGSRLNQRDVIDLPFLVTVKGVTNPRRSKANKMIAQFDDEDDDEQVQELGEEDDEEPQAKERGVRPTRGTAGQDNGRNKKQKQISRSQPDGSNPHSNSDLSSDSDHPPTKRDKASSKRKTETMTNSKATKAEPKAQSKARKNKSYRLESSEDEEASADNQTSEPHSDLTSDSDPEEHVKRGIKLTTAPKLLTATVSSRSTKTKAQTKQISSSGRPSISSRPSKKCKRTSENESEGEDEEEENKKPPPKRTKKAQSSVKRKRDDTPDREEESETSQPSPKLVKATRKSPGKTMKRGKMENKKEEMKAEEEPLKISDLLSGISKAMRKRVNTRSRMR</sequence>
<comment type="caution">
    <text evidence="2">The sequence shown here is derived from an EMBL/GenBank/DDBJ whole genome shotgun (WGS) entry which is preliminary data.</text>
</comment>
<evidence type="ECO:0000313" key="3">
    <source>
        <dbReference type="Proteomes" id="UP000054399"/>
    </source>
</evidence>
<name>A0ABR3C922_9TREE</name>
<feature type="compositionally biased region" description="Gly residues" evidence="1">
    <location>
        <begin position="669"/>
        <end position="678"/>
    </location>
</feature>
<feature type="compositionally biased region" description="Polar residues" evidence="1">
    <location>
        <begin position="712"/>
        <end position="727"/>
    </location>
</feature>
<feature type="compositionally biased region" description="Acidic residues" evidence="1">
    <location>
        <begin position="1075"/>
        <end position="1084"/>
    </location>
</feature>
<feature type="region of interest" description="Disordered" evidence="1">
    <location>
        <begin position="863"/>
        <end position="1154"/>
    </location>
</feature>
<gene>
    <name evidence="2" type="ORF">I308_100795</name>
</gene>
<keyword evidence="3" id="KW-1185">Reference proteome</keyword>
<dbReference type="RefSeq" id="XP_066617261.1">
    <property type="nucleotide sequence ID" value="XM_066755360.1"/>
</dbReference>
<feature type="compositionally biased region" description="Polar residues" evidence="1">
    <location>
        <begin position="1003"/>
        <end position="1015"/>
    </location>
</feature>
<feature type="compositionally biased region" description="Low complexity" evidence="1">
    <location>
        <begin position="936"/>
        <end position="945"/>
    </location>
</feature>
<organism evidence="2 3">
    <name type="scientific">Cryptococcus tetragattii IND107</name>
    <dbReference type="NCBI Taxonomy" id="1296105"/>
    <lineage>
        <taxon>Eukaryota</taxon>
        <taxon>Fungi</taxon>
        <taxon>Dikarya</taxon>
        <taxon>Basidiomycota</taxon>
        <taxon>Agaricomycotina</taxon>
        <taxon>Tremellomycetes</taxon>
        <taxon>Tremellales</taxon>
        <taxon>Cryptococcaceae</taxon>
        <taxon>Cryptococcus</taxon>
        <taxon>Cryptococcus gattii species complex</taxon>
    </lineage>
</organism>
<feature type="compositionally biased region" description="Basic and acidic residues" evidence="1">
    <location>
        <begin position="1139"/>
        <end position="1154"/>
    </location>
</feature>
<feature type="compositionally biased region" description="Basic and acidic residues" evidence="1">
    <location>
        <begin position="775"/>
        <end position="788"/>
    </location>
</feature>
<proteinExistence type="predicted"/>
<feature type="region of interest" description="Disordered" evidence="1">
    <location>
        <begin position="488"/>
        <end position="849"/>
    </location>
</feature>
<feature type="compositionally biased region" description="Polar residues" evidence="1">
    <location>
        <begin position="598"/>
        <end position="609"/>
    </location>
</feature>
<protein>
    <submittedName>
        <fullName evidence="2">Uncharacterized protein</fullName>
    </submittedName>
</protein>
<dbReference type="Proteomes" id="UP000054399">
    <property type="component" value="Unassembled WGS sequence"/>
</dbReference>
<reference evidence="2" key="2">
    <citation type="submission" date="2024-01" db="EMBL/GenBank/DDBJ databases">
        <title>Comparative genomics of Cryptococcus and Kwoniella reveals pathogenesis evolution and contrasting modes of karyotype evolution via chromosome fusion or intercentromeric recombination.</title>
        <authorList>
            <person name="Coelho M.A."/>
            <person name="David-Palma M."/>
            <person name="Shea T."/>
            <person name="Bowers K."/>
            <person name="Mcginley-Smith S."/>
            <person name="Mohammad A.W."/>
            <person name="Gnirke A."/>
            <person name="Yurkov A.M."/>
            <person name="Nowrousian M."/>
            <person name="Sun S."/>
            <person name="Cuomo C.A."/>
            <person name="Heitman J."/>
        </authorList>
    </citation>
    <scope>NUCLEOTIDE SEQUENCE</scope>
    <source>
        <strain evidence="2">IND107</strain>
    </source>
</reference>
<evidence type="ECO:0000256" key="1">
    <source>
        <dbReference type="SAM" id="MobiDB-lite"/>
    </source>
</evidence>
<feature type="compositionally biased region" description="Low complexity" evidence="1">
    <location>
        <begin position="562"/>
        <end position="579"/>
    </location>
</feature>
<feature type="compositionally biased region" description="Polar residues" evidence="1">
    <location>
        <begin position="1039"/>
        <end position="1052"/>
    </location>
</feature>
<feature type="compositionally biased region" description="Low complexity" evidence="1">
    <location>
        <begin position="1027"/>
        <end position="1038"/>
    </location>
</feature>
<feature type="compositionally biased region" description="Basic residues" evidence="1">
    <location>
        <begin position="1126"/>
        <end position="1138"/>
    </location>
</feature>
<feature type="compositionally biased region" description="Acidic residues" evidence="1">
    <location>
        <begin position="881"/>
        <end position="900"/>
    </location>
</feature>